<dbReference type="EMBL" id="FNIX01000016">
    <property type="protein sequence ID" value="SDP82849.1"/>
    <property type="molecule type" value="Genomic_DNA"/>
</dbReference>
<proteinExistence type="predicted"/>
<sequence length="117" mass="12458">MLGHWTAWVPMLPEAPLTSTRCPGRTPALSRRKNNAVVAPSAAAAASAKVSLSGFRHNEPSAGRRTYSAWPPTEKPVNPKTRSPGAEPRHTGTGFSTTWTTSGGPKLVCTAALVRRR</sequence>
<evidence type="ECO:0000313" key="2">
    <source>
        <dbReference type="EMBL" id="SDP82849.1"/>
    </source>
</evidence>
<name>A0A1H0VWC7_9PSEU</name>
<dbReference type="AlphaFoldDB" id="A0A1H0VWC7"/>
<dbReference type="STRING" id="641025.SAMN05421507_11625"/>
<protein>
    <submittedName>
        <fullName evidence="2">Uncharacterized protein</fullName>
    </submittedName>
</protein>
<accession>A0A1H0VWC7</accession>
<feature type="region of interest" description="Disordered" evidence="1">
    <location>
        <begin position="55"/>
        <end position="101"/>
    </location>
</feature>
<dbReference type="Proteomes" id="UP000199691">
    <property type="component" value="Unassembled WGS sequence"/>
</dbReference>
<organism evidence="2 3">
    <name type="scientific">Lentzea jiangxiensis</name>
    <dbReference type="NCBI Taxonomy" id="641025"/>
    <lineage>
        <taxon>Bacteria</taxon>
        <taxon>Bacillati</taxon>
        <taxon>Actinomycetota</taxon>
        <taxon>Actinomycetes</taxon>
        <taxon>Pseudonocardiales</taxon>
        <taxon>Pseudonocardiaceae</taxon>
        <taxon>Lentzea</taxon>
    </lineage>
</organism>
<keyword evidence="3" id="KW-1185">Reference proteome</keyword>
<feature type="region of interest" description="Disordered" evidence="1">
    <location>
        <begin position="15"/>
        <end position="35"/>
    </location>
</feature>
<reference evidence="3" key="1">
    <citation type="submission" date="2016-10" db="EMBL/GenBank/DDBJ databases">
        <authorList>
            <person name="Varghese N."/>
            <person name="Submissions S."/>
        </authorList>
    </citation>
    <scope>NUCLEOTIDE SEQUENCE [LARGE SCALE GENOMIC DNA]</scope>
    <source>
        <strain evidence="3">CGMCC 4.6609</strain>
    </source>
</reference>
<evidence type="ECO:0000256" key="1">
    <source>
        <dbReference type="SAM" id="MobiDB-lite"/>
    </source>
</evidence>
<gene>
    <name evidence="2" type="ORF">SAMN05421507_11625</name>
</gene>
<feature type="compositionally biased region" description="Low complexity" evidence="1">
    <location>
        <begin position="91"/>
        <end position="101"/>
    </location>
</feature>
<evidence type="ECO:0000313" key="3">
    <source>
        <dbReference type="Proteomes" id="UP000199691"/>
    </source>
</evidence>